<feature type="transmembrane region" description="Helical" evidence="1">
    <location>
        <begin position="30"/>
        <end position="53"/>
    </location>
</feature>
<feature type="transmembrane region" description="Helical" evidence="1">
    <location>
        <begin position="73"/>
        <end position="96"/>
    </location>
</feature>
<dbReference type="Proteomes" id="UP000230903">
    <property type="component" value="Unassembled WGS sequence"/>
</dbReference>
<comment type="caution">
    <text evidence="2">The sequence shown here is derived from an EMBL/GenBank/DDBJ whole genome shotgun (WGS) entry which is preliminary data.</text>
</comment>
<dbReference type="EMBL" id="PFBC01000031">
    <property type="protein sequence ID" value="PIR87931.1"/>
    <property type="molecule type" value="Genomic_DNA"/>
</dbReference>
<evidence type="ECO:0000313" key="3">
    <source>
        <dbReference type="Proteomes" id="UP000230903"/>
    </source>
</evidence>
<gene>
    <name evidence="2" type="ORF">COU10_01945</name>
</gene>
<accession>A0A2H0UNH1</accession>
<keyword evidence="1" id="KW-0472">Membrane</keyword>
<dbReference type="AlphaFoldDB" id="A0A2H0UNH1"/>
<feature type="transmembrane region" description="Helical" evidence="1">
    <location>
        <begin position="108"/>
        <end position="126"/>
    </location>
</feature>
<reference evidence="3" key="1">
    <citation type="submission" date="2017-09" db="EMBL/GenBank/DDBJ databases">
        <title>Depth-based differentiation of microbial function through sediment-hosted aquifers and enrichment of novel symbionts in the deep terrestrial subsurface.</title>
        <authorList>
            <person name="Probst A.J."/>
            <person name="Ladd B."/>
            <person name="Jarett J.K."/>
            <person name="Geller-Mcgrath D.E."/>
            <person name="Sieber C.M.K."/>
            <person name="Emerson J.B."/>
            <person name="Anantharaman K."/>
            <person name="Thomas B.C."/>
            <person name="Malmstrom R."/>
            <person name="Stieglmeier M."/>
            <person name="Klingl A."/>
            <person name="Woyke T."/>
            <person name="Ryan C.M."/>
            <person name="Banfield J.F."/>
        </authorList>
    </citation>
    <scope>NUCLEOTIDE SEQUENCE [LARGE SCALE GENOMIC DNA]</scope>
</reference>
<proteinExistence type="predicted"/>
<protein>
    <submittedName>
        <fullName evidence="2">Uncharacterized protein</fullName>
    </submittedName>
</protein>
<keyword evidence="1" id="KW-0812">Transmembrane</keyword>
<keyword evidence="1" id="KW-1133">Transmembrane helix</keyword>
<evidence type="ECO:0000256" key="1">
    <source>
        <dbReference type="SAM" id="Phobius"/>
    </source>
</evidence>
<sequence>MSEELKNKILEQIKIGHVKMKPKFRFVLESFLYIFGIILASLFSLYLISFIIFTLRASGALAAPGFGLRGIGILFVSLPWLLIVISIVLIIIMELLVKHFSVAYRRPILYSLLFIIAFSTFGALVVDRADLHQALFKRARQNQLPIAGPLYNTFDSFKPDNLHRGIILTVSTSSLELQTLRDTTSTVSFESLLEKYPELLEALQEGNPILIIGTKIGTNITAENIQVFDFGDNLEPMHEMIHPTEPPLTH</sequence>
<evidence type="ECO:0000313" key="2">
    <source>
        <dbReference type="EMBL" id="PIR87931.1"/>
    </source>
</evidence>
<organism evidence="2 3">
    <name type="scientific">Candidatus Harrisonbacteria bacterium CG10_big_fil_rev_8_21_14_0_10_45_28</name>
    <dbReference type="NCBI Taxonomy" id="1974586"/>
    <lineage>
        <taxon>Bacteria</taxon>
        <taxon>Candidatus Harrisoniibacteriota</taxon>
    </lineage>
</organism>
<name>A0A2H0UNH1_9BACT</name>